<dbReference type="AlphaFoldDB" id="A0A486G2C4"/>
<accession>A0A486G2C4</accession>
<organism evidence="2">
    <name type="scientific">Klebsiella pneumoniae</name>
    <dbReference type="NCBI Taxonomy" id="573"/>
    <lineage>
        <taxon>Bacteria</taxon>
        <taxon>Pseudomonadati</taxon>
        <taxon>Pseudomonadota</taxon>
        <taxon>Gammaproteobacteria</taxon>
        <taxon>Enterobacterales</taxon>
        <taxon>Enterobacteriaceae</taxon>
        <taxon>Klebsiella/Raoultella group</taxon>
        <taxon>Klebsiella</taxon>
        <taxon>Klebsiella pneumoniae complex</taxon>
    </lineage>
</organism>
<gene>
    <name evidence="2" type="ORF">SAMEA4873559_01907</name>
    <name evidence="1" type="ORF">SAMEA4873632_02392</name>
</gene>
<reference evidence="2 3" key="1">
    <citation type="submission" date="2019-03" db="EMBL/GenBank/DDBJ databases">
        <authorList>
            <consortium name="Pathogen Informatics"/>
        </authorList>
    </citation>
    <scope>NUCLEOTIDE SEQUENCE</scope>
    <source>
        <strain evidence="2">5012STDY7626358</strain>
        <strain evidence="1 3">5012STDY7626430</strain>
    </source>
</reference>
<dbReference type="EMBL" id="CAAHCC010000003">
    <property type="protein sequence ID" value="VGK86456.1"/>
    <property type="molecule type" value="Genomic_DNA"/>
</dbReference>
<dbReference type="EMBL" id="CAAHDD010000003">
    <property type="protein sequence ID" value="VGM19584.1"/>
    <property type="molecule type" value="Genomic_DNA"/>
</dbReference>
<protein>
    <submittedName>
        <fullName evidence="2">Uncharacterized protein</fullName>
    </submittedName>
</protein>
<name>A0A486G2C4_KLEPN</name>
<evidence type="ECO:0000313" key="3">
    <source>
        <dbReference type="Proteomes" id="UP000376235"/>
    </source>
</evidence>
<dbReference type="Proteomes" id="UP000376235">
    <property type="component" value="Unassembled WGS sequence"/>
</dbReference>
<sequence length="195" mass="22103">MYYSNVVISYLQANKILAMKLDRAVSGTEQRVSGQVKTIGAGVTRILYYTSCFTDEYQDVCKKQKNEDVRFAKGIYHLLQRKNIVYEMLKIYFEEIFKHKTTEQLEHIKRILMAVNIHIAADSLTKSGFVLATATCVSVGMKLSLDMGAIAGRSAGALLQWLVCMVLCRRLQIALSVSESVILHSFLYYTNKNLK</sequence>
<evidence type="ECO:0000313" key="2">
    <source>
        <dbReference type="EMBL" id="VGM19584.1"/>
    </source>
</evidence>
<evidence type="ECO:0000313" key="1">
    <source>
        <dbReference type="EMBL" id="VGK86456.1"/>
    </source>
</evidence>
<proteinExistence type="predicted"/>